<dbReference type="EMBL" id="GGEC01075816">
    <property type="protein sequence ID" value="MBX56300.1"/>
    <property type="molecule type" value="Transcribed_RNA"/>
</dbReference>
<dbReference type="PROSITE" id="PS51257">
    <property type="entry name" value="PROKAR_LIPOPROTEIN"/>
    <property type="match status" value="1"/>
</dbReference>
<reference evidence="1" key="1">
    <citation type="submission" date="2018-02" db="EMBL/GenBank/DDBJ databases">
        <title>Rhizophora mucronata_Transcriptome.</title>
        <authorList>
            <person name="Meera S.P."/>
            <person name="Sreeshan A."/>
            <person name="Augustine A."/>
        </authorList>
    </citation>
    <scope>NUCLEOTIDE SEQUENCE</scope>
    <source>
        <tissue evidence="1">Leaf</tissue>
    </source>
</reference>
<name>A0A2P2PNE5_RHIMU</name>
<proteinExistence type="predicted"/>
<evidence type="ECO:0000313" key="1">
    <source>
        <dbReference type="EMBL" id="MBX56300.1"/>
    </source>
</evidence>
<accession>A0A2P2PNE5</accession>
<organism evidence="1">
    <name type="scientific">Rhizophora mucronata</name>
    <name type="common">Asiatic mangrove</name>
    <dbReference type="NCBI Taxonomy" id="61149"/>
    <lineage>
        <taxon>Eukaryota</taxon>
        <taxon>Viridiplantae</taxon>
        <taxon>Streptophyta</taxon>
        <taxon>Embryophyta</taxon>
        <taxon>Tracheophyta</taxon>
        <taxon>Spermatophyta</taxon>
        <taxon>Magnoliopsida</taxon>
        <taxon>eudicotyledons</taxon>
        <taxon>Gunneridae</taxon>
        <taxon>Pentapetalae</taxon>
        <taxon>rosids</taxon>
        <taxon>fabids</taxon>
        <taxon>Malpighiales</taxon>
        <taxon>Rhizophoraceae</taxon>
        <taxon>Rhizophora</taxon>
    </lineage>
</organism>
<dbReference type="AlphaFoldDB" id="A0A2P2PNE5"/>
<protein>
    <submittedName>
        <fullName evidence="1">Uncharacterized protein</fullName>
    </submittedName>
</protein>
<sequence length="30" mass="3520">MKNLVTMQQQFVSVKAHTFLAFIFCACLWN</sequence>